<evidence type="ECO:0000313" key="3">
    <source>
        <dbReference type="Proteomes" id="UP001165492"/>
    </source>
</evidence>
<dbReference type="Proteomes" id="UP001165492">
    <property type="component" value="Unassembled WGS sequence"/>
</dbReference>
<keyword evidence="1" id="KW-0472">Membrane</keyword>
<dbReference type="RefSeq" id="WP_229536723.1">
    <property type="nucleotide sequence ID" value="NZ_JAJHJB010000040.1"/>
</dbReference>
<accession>A0ABS8HX88</accession>
<feature type="transmembrane region" description="Helical" evidence="1">
    <location>
        <begin position="81"/>
        <end position="111"/>
    </location>
</feature>
<keyword evidence="3" id="KW-1185">Reference proteome</keyword>
<comment type="caution">
    <text evidence="2">The sequence shown here is derived from an EMBL/GenBank/DDBJ whole genome shotgun (WGS) entry which is preliminary data.</text>
</comment>
<organism evidence="2 3">
    <name type="scientific">Pelosinus baikalensis</name>
    <dbReference type="NCBI Taxonomy" id="2892015"/>
    <lineage>
        <taxon>Bacteria</taxon>
        <taxon>Bacillati</taxon>
        <taxon>Bacillota</taxon>
        <taxon>Negativicutes</taxon>
        <taxon>Selenomonadales</taxon>
        <taxon>Sporomusaceae</taxon>
        <taxon>Pelosinus</taxon>
    </lineage>
</organism>
<keyword evidence="1" id="KW-0812">Transmembrane</keyword>
<sequence length="114" mass="13038">MKCSVCGVAIQPDEQLCSKCSELESKVQILTPEEKQDFAGLTIEQDQEKQSAGYNDYRENQRIYVKHVNFNMRQTGMLTKIIFGIIIVGLLIVALPIALFIISIVMFTLYFMRK</sequence>
<protein>
    <submittedName>
        <fullName evidence="2">DUF2116 family Zn-ribbon domain-containing protein</fullName>
    </submittedName>
</protein>
<name>A0ABS8HX88_9FIRM</name>
<reference evidence="2" key="1">
    <citation type="submission" date="2021-11" db="EMBL/GenBank/DDBJ databases">
        <title>Description of a new species Pelosinus isolated from the bottom sediments of Lake Baikal.</title>
        <authorList>
            <person name="Zakharyuk A."/>
        </authorList>
    </citation>
    <scope>NUCLEOTIDE SEQUENCE</scope>
    <source>
        <strain evidence="2">Bkl1</strain>
    </source>
</reference>
<evidence type="ECO:0000313" key="2">
    <source>
        <dbReference type="EMBL" id="MCC5467776.1"/>
    </source>
</evidence>
<evidence type="ECO:0000256" key="1">
    <source>
        <dbReference type="SAM" id="Phobius"/>
    </source>
</evidence>
<dbReference type="EMBL" id="JAJHJB010000040">
    <property type="protein sequence ID" value="MCC5467776.1"/>
    <property type="molecule type" value="Genomic_DNA"/>
</dbReference>
<gene>
    <name evidence="2" type="ORF">LMF89_20790</name>
</gene>
<keyword evidence="1" id="KW-1133">Transmembrane helix</keyword>
<proteinExistence type="predicted"/>